<dbReference type="AlphaFoldDB" id="A0AAD4E5M0"/>
<gene>
    <name evidence="1" type="ORF">F5891DRAFT_1188832</name>
</gene>
<dbReference type="RefSeq" id="XP_041225720.1">
    <property type="nucleotide sequence ID" value="XM_041367046.1"/>
</dbReference>
<evidence type="ECO:0000313" key="2">
    <source>
        <dbReference type="Proteomes" id="UP001195769"/>
    </source>
</evidence>
<proteinExistence type="predicted"/>
<name>A0AAD4E5M0_9AGAM</name>
<organism evidence="1 2">
    <name type="scientific">Suillus fuscotomentosus</name>
    <dbReference type="NCBI Taxonomy" id="1912939"/>
    <lineage>
        <taxon>Eukaryota</taxon>
        <taxon>Fungi</taxon>
        <taxon>Dikarya</taxon>
        <taxon>Basidiomycota</taxon>
        <taxon>Agaricomycotina</taxon>
        <taxon>Agaricomycetes</taxon>
        <taxon>Agaricomycetidae</taxon>
        <taxon>Boletales</taxon>
        <taxon>Suillineae</taxon>
        <taxon>Suillaceae</taxon>
        <taxon>Suillus</taxon>
    </lineage>
</organism>
<dbReference type="GeneID" id="64661344"/>
<accession>A0AAD4E5M0</accession>
<dbReference type="Proteomes" id="UP001195769">
    <property type="component" value="Unassembled WGS sequence"/>
</dbReference>
<evidence type="ECO:0000313" key="1">
    <source>
        <dbReference type="EMBL" id="KAG1900144.1"/>
    </source>
</evidence>
<keyword evidence="2" id="KW-1185">Reference proteome</keyword>
<comment type="caution">
    <text evidence="1">The sequence shown here is derived from an EMBL/GenBank/DDBJ whole genome shotgun (WGS) entry which is preliminary data.</text>
</comment>
<protein>
    <submittedName>
        <fullName evidence="1">Uncharacterized protein</fullName>
    </submittedName>
</protein>
<sequence>MTLWGSVLKDACLNFYYGHGKKALKLTEEFQKKMPINALVLVGAVGILSGFRDTGTDKVPDLSTDKCRSDFDSLQKSVDKVMDVPEHRQELENMLEEWADVGMMGSNDVNIIL</sequence>
<reference evidence="1" key="1">
    <citation type="journal article" date="2020" name="New Phytol.">
        <title>Comparative genomics reveals dynamic genome evolution in host specialist ectomycorrhizal fungi.</title>
        <authorList>
            <person name="Lofgren L.A."/>
            <person name="Nguyen N.H."/>
            <person name="Vilgalys R."/>
            <person name="Ruytinx J."/>
            <person name="Liao H.L."/>
            <person name="Branco S."/>
            <person name="Kuo A."/>
            <person name="LaButti K."/>
            <person name="Lipzen A."/>
            <person name="Andreopoulos W."/>
            <person name="Pangilinan J."/>
            <person name="Riley R."/>
            <person name="Hundley H."/>
            <person name="Na H."/>
            <person name="Barry K."/>
            <person name="Grigoriev I.V."/>
            <person name="Stajich J.E."/>
            <person name="Kennedy P.G."/>
        </authorList>
    </citation>
    <scope>NUCLEOTIDE SEQUENCE</scope>
    <source>
        <strain evidence="1">FC203</strain>
    </source>
</reference>
<dbReference type="EMBL" id="JABBWK010000028">
    <property type="protein sequence ID" value="KAG1900144.1"/>
    <property type="molecule type" value="Genomic_DNA"/>
</dbReference>